<proteinExistence type="predicted"/>
<evidence type="ECO:0000313" key="2">
    <source>
        <dbReference type="EMBL" id="OIN46015.1"/>
    </source>
</evidence>
<dbReference type="Proteomes" id="UP000181661">
    <property type="component" value="Unassembled WGS sequence"/>
</dbReference>
<dbReference type="EMBL" id="MDDR01000052">
    <property type="protein sequence ID" value="OIN46015.1"/>
    <property type="molecule type" value="Genomic_DNA"/>
</dbReference>
<organism evidence="4 7">
    <name type="scientific">Pseudomonas costantinii</name>
    <dbReference type="NCBI Taxonomy" id="168469"/>
    <lineage>
        <taxon>Bacteria</taxon>
        <taxon>Pseudomonadati</taxon>
        <taxon>Pseudomonadota</taxon>
        <taxon>Gammaproteobacteria</taxon>
        <taxon>Pseudomonadales</taxon>
        <taxon>Pseudomonadaceae</taxon>
        <taxon>Pseudomonas</taxon>
    </lineage>
</organism>
<reference evidence="4 7" key="1">
    <citation type="submission" date="2016-08" db="EMBL/GenBank/DDBJ databases">
        <title>Draft genome sequence of Pseudomonas costantinii LMG 22119, type strain isolated from cultivated mushroom (Agaricus bisporus) sporophores.</title>
        <authorList>
            <person name="Tambong J.T."/>
        </authorList>
    </citation>
    <scope>NUCLEOTIDE SEQUENCE [LARGE SCALE GENOMIC DNA]</scope>
    <source>
        <strain evidence="4 7">LMG 22119</strain>
    </source>
</reference>
<accession>A0A1S2V5Y6</accession>
<reference evidence="5 8" key="2">
    <citation type="submission" date="2016-10" db="EMBL/GenBank/DDBJ databases">
        <authorList>
            <person name="Varghese N."/>
            <person name="Submissions S."/>
        </authorList>
    </citation>
    <scope>NUCLEOTIDE SEQUENCE [LARGE SCALE GENOMIC DNA]</scope>
    <source>
        <strain evidence="5 8">BS2773</strain>
    </source>
</reference>
<dbReference type="EMBL" id="MDDR01000024">
    <property type="protein sequence ID" value="OIN52932.1"/>
    <property type="molecule type" value="Genomic_DNA"/>
</dbReference>
<dbReference type="EMBL" id="MDDR01000061">
    <property type="protein sequence ID" value="OIN44548.1"/>
    <property type="molecule type" value="Genomic_DNA"/>
</dbReference>
<dbReference type="AlphaFoldDB" id="A0A1S2V5Y6"/>
<name>A0A1S2V5Y6_9PSED</name>
<keyword evidence="8" id="KW-1185">Reference proteome</keyword>
<protein>
    <submittedName>
        <fullName evidence="4">Uncharacterized protein</fullName>
    </submittedName>
</protein>
<evidence type="ECO:0000313" key="3">
    <source>
        <dbReference type="EMBL" id="OIN52932.1"/>
    </source>
</evidence>
<evidence type="ECO:0000313" key="1">
    <source>
        <dbReference type="EMBL" id="OIN44548.1"/>
    </source>
</evidence>
<dbReference type="EMBL" id="MDDR01000019">
    <property type="protein sequence ID" value="OIN53378.1"/>
    <property type="molecule type" value="Genomic_DNA"/>
</dbReference>
<evidence type="ECO:0000313" key="7">
    <source>
        <dbReference type="Proteomes" id="UP000181661"/>
    </source>
</evidence>
<evidence type="ECO:0000313" key="4">
    <source>
        <dbReference type="EMBL" id="OIN53378.1"/>
    </source>
</evidence>
<dbReference type="RefSeq" id="WP_071483912.1">
    <property type="nucleotide sequence ID" value="NZ_FNTS01000002.1"/>
</dbReference>
<evidence type="ECO:0000313" key="8">
    <source>
        <dbReference type="Proteomes" id="UP000182179"/>
    </source>
</evidence>
<evidence type="ECO:0000313" key="6">
    <source>
        <dbReference type="EMBL" id="SEE53633.1"/>
    </source>
</evidence>
<comment type="caution">
    <text evidence="4">The sequence shown here is derived from an EMBL/GenBank/DDBJ whole genome shotgun (WGS) entry which is preliminary data.</text>
</comment>
<dbReference type="EMBL" id="FNTS01000002">
    <property type="protein sequence ID" value="SEE53633.1"/>
    <property type="molecule type" value="Genomic_DNA"/>
</dbReference>
<evidence type="ECO:0000313" key="5">
    <source>
        <dbReference type="EMBL" id="SED27377.1"/>
    </source>
</evidence>
<sequence length="261" mass="29239">MSEQTLQALLAERVTAYAQSDRPRELIDEGIEKLFKEVVSDTFRSYGDFGGAIKEAVKAALPANVSDVFDLQRYNAVVANALRQRWEAAGLGAIILEQADKSITEVLTGDGLIAGEVSLKALLDEFIEHHKDSAAEGQWERPEIRIEEGDGSYSHKTLHIYFDPEPEGSYRSSHYSSSSRSNYSLKHALHVSIKGERETGDRWKPTIAFGEVYSAKLDDKKLAINMQVYSKWERMLAALYFGNAMLLIDCDTDDLSYGIYD</sequence>
<dbReference type="OrthoDB" id="6507185at2"/>
<dbReference type="Proteomes" id="UP000182179">
    <property type="component" value="Unassembled WGS sequence"/>
</dbReference>
<dbReference type="EMBL" id="FNTS01000002">
    <property type="protein sequence ID" value="SED27377.1"/>
    <property type="molecule type" value="Genomic_DNA"/>
</dbReference>
<gene>
    <name evidence="4" type="ORF">BFL40_10465</name>
    <name evidence="3" type="ORF">BFL40_12595</name>
    <name evidence="2" type="ORF">BFL40_27665</name>
    <name evidence="1" type="ORF">BFL40_30130</name>
    <name evidence="5" type="ORF">SAMN04515675_0520</name>
    <name evidence="6" type="ORF">SAMN04515675_6096</name>
</gene>